<name>A0A8H6PLQ0_9EURO</name>
<proteinExistence type="predicted"/>
<protein>
    <submittedName>
        <fullName evidence="1">Uncharacterized protein</fullName>
    </submittedName>
</protein>
<sequence length="478" mass="55582">MPSTDATVIISSPPVHHDVDIREASPSLSFNVLPLECRQQILRDLPDIESLKSAILSHSSLYSAFSNHKTPIILQVIQRQIPRELLAYAVLCSHARNIEPWTRSKVLDILDLYFNRRPVDSFNWTIGAALDLVSFHESVTFFTNDYIDNALGLVAPLYFPIHAPSETEWCRVARAFYLQEAINHLFRFRNIEEHWINGRIKSSRLSPSDFRPQERIEIFYSKHAPWEMEQIGAVNEYLYWKISPGMSIPCYVSCFCSAHDVEFGYCVVYFSDNETWEADMGSQHKRGFLLKGLAVLHQFVARANHNSRLGLISIRNLCCSTWLLINQLECLEIFAAQGFGGTFYRDLTPEQNAELLGNPFAYDSDCGPKQAWQWAHRDTRCCYLVCSKEHRELRRLGYVMWDNQRLQQWRALGAPFQAPQEDDDSQTRRRWMAMWPSMEKRQRMYEHGARGWWDGEDGEGIRWIHGAKSPQTQRRLLQ</sequence>
<gene>
    <name evidence="1" type="ORF">CNMCM5623_009682</name>
</gene>
<accession>A0A8H6PLQ0</accession>
<dbReference type="Proteomes" id="UP000654922">
    <property type="component" value="Unassembled WGS sequence"/>
</dbReference>
<dbReference type="AlphaFoldDB" id="A0A8H6PLQ0"/>
<organism evidence="1 2">
    <name type="scientific">Aspergillus felis</name>
    <dbReference type="NCBI Taxonomy" id="1287682"/>
    <lineage>
        <taxon>Eukaryota</taxon>
        <taxon>Fungi</taxon>
        <taxon>Dikarya</taxon>
        <taxon>Ascomycota</taxon>
        <taxon>Pezizomycotina</taxon>
        <taxon>Eurotiomycetes</taxon>
        <taxon>Eurotiomycetidae</taxon>
        <taxon>Eurotiales</taxon>
        <taxon>Aspergillaceae</taxon>
        <taxon>Aspergillus</taxon>
        <taxon>Aspergillus subgen. Fumigati</taxon>
    </lineage>
</organism>
<dbReference type="EMBL" id="JACBAE010001398">
    <property type="protein sequence ID" value="KAF7156289.1"/>
    <property type="molecule type" value="Genomic_DNA"/>
</dbReference>
<dbReference type="OrthoDB" id="4455582at2759"/>
<comment type="caution">
    <text evidence="1">The sequence shown here is derived from an EMBL/GenBank/DDBJ whole genome shotgun (WGS) entry which is preliminary data.</text>
</comment>
<reference evidence="1" key="1">
    <citation type="submission" date="2020-06" db="EMBL/GenBank/DDBJ databases">
        <title>Draft genome sequences of strains closely related to Aspergillus parafelis and Aspergillus hiratsukae.</title>
        <authorList>
            <person name="Dos Santos R.A.C."/>
            <person name="Rivero-Menendez O."/>
            <person name="Steenwyk J.L."/>
            <person name="Mead M.E."/>
            <person name="Goldman G.H."/>
            <person name="Alastruey-Izquierdo A."/>
            <person name="Rokas A."/>
        </authorList>
    </citation>
    <scope>NUCLEOTIDE SEQUENCE</scope>
    <source>
        <strain evidence="1">CNM-CM5623</strain>
    </source>
</reference>
<evidence type="ECO:0000313" key="2">
    <source>
        <dbReference type="Proteomes" id="UP000654922"/>
    </source>
</evidence>
<evidence type="ECO:0000313" key="1">
    <source>
        <dbReference type="EMBL" id="KAF7156289.1"/>
    </source>
</evidence>